<comment type="caution">
    <text evidence="4">The sequence shown here is derived from an EMBL/GenBank/DDBJ whole genome shotgun (WGS) entry which is preliminary data.</text>
</comment>
<feature type="binding site" evidence="3">
    <location>
        <position position="179"/>
    </location>
    <ligand>
        <name>Zn(2+)</name>
        <dbReference type="ChEBI" id="CHEBI:29105"/>
        <label>1</label>
        <note>catalytic</note>
    </ligand>
</feature>
<accession>A0A6N7S9W2</accession>
<comment type="cofactor">
    <cofactor evidence="3">
        <name>Zn(2+)</name>
        <dbReference type="ChEBI" id="CHEBI:29105"/>
    </cofactor>
    <text evidence="3">Binds 2 Zn(2+) ions per subunit. One is catalytic and the other provides a structural contribution.</text>
</comment>
<evidence type="ECO:0000313" key="7">
    <source>
        <dbReference type="Proteomes" id="UP000480929"/>
    </source>
</evidence>
<dbReference type="GO" id="GO:0016832">
    <property type="term" value="F:aldehyde-lyase activity"/>
    <property type="evidence" value="ECO:0007669"/>
    <property type="project" value="InterPro"/>
</dbReference>
<dbReference type="CDD" id="cd00947">
    <property type="entry name" value="TBP_aldolase_IIB"/>
    <property type="match status" value="1"/>
</dbReference>
<dbReference type="PANTHER" id="PTHR30304:SF0">
    <property type="entry name" value="D-TAGATOSE-1,6-BISPHOSPHATE ALDOLASE SUBUNIT GATY-RELATED"/>
    <property type="match status" value="1"/>
</dbReference>
<feature type="binding site" evidence="2">
    <location>
        <begin position="229"/>
        <end position="232"/>
    </location>
    <ligand>
        <name>dihydroxyacetone phosphate</name>
        <dbReference type="ChEBI" id="CHEBI:57642"/>
    </ligand>
</feature>
<dbReference type="NCBIfam" id="TIGR00167">
    <property type="entry name" value="cbbA"/>
    <property type="match status" value="1"/>
</dbReference>
<feature type="binding site" evidence="3">
    <location>
        <position position="103"/>
    </location>
    <ligand>
        <name>Zn(2+)</name>
        <dbReference type="ChEBI" id="CHEBI:29105"/>
        <label>2</label>
    </ligand>
</feature>
<dbReference type="EMBL" id="WKPJ01000026">
    <property type="protein sequence ID" value="MSA90420.1"/>
    <property type="molecule type" value="Genomic_DNA"/>
</dbReference>
<proteinExistence type="predicted"/>
<gene>
    <name evidence="5" type="ORF">GKD88_13570</name>
    <name evidence="4" type="ORF">GKE08_13900</name>
</gene>
<dbReference type="EMBL" id="WKPI01000028">
    <property type="protein sequence ID" value="MSC34150.1"/>
    <property type="molecule type" value="Genomic_DNA"/>
</dbReference>
<evidence type="ECO:0000313" key="6">
    <source>
        <dbReference type="Proteomes" id="UP000433575"/>
    </source>
</evidence>
<dbReference type="GO" id="GO:0008270">
    <property type="term" value="F:zinc ion binding"/>
    <property type="evidence" value="ECO:0007669"/>
    <property type="project" value="InterPro"/>
</dbReference>
<dbReference type="Proteomes" id="UP000480929">
    <property type="component" value="Unassembled WGS sequence"/>
</dbReference>
<feature type="binding site" evidence="2">
    <location>
        <begin position="208"/>
        <end position="210"/>
    </location>
    <ligand>
        <name>dihydroxyacetone phosphate</name>
        <dbReference type="ChEBI" id="CHEBI:57642"/>
    </ligand>
</feature>
<dbReference type="Gene3D" id="3.20.20.70">
    <property type="entry name" value="Aldolase class I"/>
    <property type="match status" value="1"/>
</dbReference>
<dbReference type="Proteomes" id="UP000433575">
    <property type="component" value="Unassembled WGS sequence"/>
</dbReference>
<feature type="binding site" evidence="3">
    <location>
        <position position="82"/>
    </location>
    <ligand>
        <name>Zn(2+)</name>
        <dbReference type="ChEBI" id="CHEBI:29105"/>
        <label>1</label>
        <note>catalytic</note>
    </ligand>
</feature>
<evidence type="ECO:0000256" key="3">
    <source>
        <dbReference type="PIRSR" id="PIRSR001359-3"/>
    </source>
</evidence>
<feature type="binding site" evidence="3">
    <location>
        <position position="207"/>
    </location>
    <ligand>
        <name>Zn(2+)</name>
        <dbReference type="ChEBI" id="CHEBI:29105"/>
        <label>1</label>
        <note>catalytic</note>
    </ligand>
</feature>
<evidence type="ECO:0000256" key="2">
    <source>
        <dbReference type="PIRSR" id="PIRSR001359-2"/>
    </source>
</evidence>
<name>A0A6N7S9W2_9FIRM</name>
<dbReference type="PANTHER" id="PTHR30304">
    <property type="entry name" value="D-TAGATOSE-1,6-BISPHOSPHATE ALDOLASE"/>
    <property type="match status" value="1"/>
</dbReference>
<feature type="binding site" evidence="2">
    <location>
        <position position="180"/>
    </location>
    <ligand>
        <name>dihydroxyacetone phosphate</name>
        <dbReference type="ChEBI" id="CHEBI:57642"/>
    </ligand>
</feature>
<reference evidence="6 7" key="1">
    <citation type="journal article" date="2019" name="Nat. Med.">
        <title>A library of human gut bacterial isolates paired with longitudinal multiomics data enables mechanistic microbiome research.</title>
        <authorList>
            <person name="Poyet M."/>
            <person name="Groussin M."/>
            <person name="Gibbons S.M."/>
            <person name="Avila-Pacheco J."/>
            <person name="Jiang X."/>
            <person name="Kearney S.M."/>
            <person name="Perrotta A.R."/>
            <person name="Berdy B."/>
            <person name="Zhao S."/>
            <person name="Lieberman T.D."/>
            <person name="Swanson P.K."/>
            <person name="Smith M."/>
            <person name="Roesemann S."/>
            <person name="Alexander J.E."/>
            <person name="Rich S.A."/>
            <person name="Livny J."/>
            <person name="Vlamakis H."/>
            <person name="Clish C."/>
            <person name="Bullock K."/>
            <person name="Deik A."/>
            <person name="Scott J."/>
            <person name="Pierce K.A."/>
            <person name="Xavier R.J."/>
            <person name="Alm E.J."/>
        </authorList>
    </citation>
    <scope>NUCLEOTIDE SEQUENCE [LARGE SCALE GENOMIC DNA]</scope>
    <source>
        <strain evidence="4 6">BIOML-A4</strain>
        <strain evidence="5 7">BIOML-A5</strain>
    </source>
</reference>
<evidence type="ECO:0000313" key="4">
    <source>
        <dbReference type="EMBL" id="MSA90420.1"/>
    </source>
</evidence>
<keyword evidence="3" id="KW-0862">Zinc</keyword>
<dbReference type="GO" id="GO:0005975">
    <property type="term" value="P:carbohydrate metabolic process"/>
    <property type="evidence" value="ECO:0007669"/>
    <property type="project" value="InterPro"/>
</dbReference>
<dbReference type="PROSITE" id="PS00806">
    <property type="entry name" value="ALDOLASE_CLASS_II_2"/>
    <property type="match status" value="1"/>
</dbReference>
<keyword evidence="3" id="KW-0479">Metal-binding</keyword>
<dbReference type="Pfam" id="PF01116">
    <property type="entry name" value="F_bP_aldolase"/>
    <property type="match status" value="1"/>
</dbReference>
<evidence type="ECO:0000313" key="5">
    <source>
        <dbReference type="EMBL" id="MSC34150.1"/>
    </source>
</evidence>
<dbReference type="PROSITE" id="PS00602">
    <property type="entry name" value="ALDOLASE_CLASS_II_1"/>
    <property type="match status" value="1"/>
</dbReference>
<dbReference type="AlphaFoldDB" id="A0A6N7S9W2"/>
<dbReference type="InterPro" id="IPR050246">
    <property type="entry name" value="Class_II_FBP_aldolase"/>
</dbReference>
<evidence type="ECO:0000256" key="1">
    <source>
        <dbReference type="PIRSR" id="PIRSR001359-1"/>
    </source>
</evidence>
<dbReference type="PIRSF" id="PIRSF001359">
    <property type="entry name" value="F_bP_aldolase_II"/>
    <property type="match status" value="1"/>
</dbReference>
<protein>
    <submittedName>
        <fullName evidence="4">Ketose-bisphosphate aldolase</fullName>
    </submittedName>
</protein>
<dbReference type="InterPro" id="IPR013785">
    <property type="entry name" value="Aldolase_TIM"/>
</dbReference>
<feature type="active site" description="Proton donor" evidence="1">
    <location>
        <position position="81"/>
    </location>
</feature>
<dbReference type="OrthoDB" id="9803995at2"/>
<organism evidence="4 6">
    <name type="scientific">Holdemania massiliensis</name>
    <dbReference type="NCBI Taxonomy" id="1468449"/>
    <lineage>
        <taxon>Bacteria</taxon>
        <taxon>Bacillati</taxon>
        <taxon>Bacillota</taxon>
        <taxon>Erysipelotrichia</taxon>
        <taxon>Erysipelotrichales</taxon>
        <taxon>Erysipelotrichaceae</taxon>
        <taxon>Holdemania</taxon>
    </lineage>
</organism>
<feature type="binding site" evidence="3">
    <location>
        <position position="133"/>
    </location>
    <ligand>
        <name>Zn(2+)</name>
        <dbReference type="ChEBI" id="CHEBI:29105"/>
        <label>2</label>
    </ligand>
</feature>
<dbReference type="InterPro" id="IPR000771">
    <property type="entry name" value="FBA_II"/>
</dbReference>
<keyword evidence="7" id="KW-1185">Reference proteome</keyword>
<dbReference type="RefSeq" id="WP_154239658.1">
    <property type="nucleotide sequence ID" value="NZ_CALJPI010000136.1"/>
</dbReference>
<sequence>MLVNSRVMLQEARRNGYAVPSPDFFNQTSLRAYIETAEALDQPIIVAYSEAFRNTLSIEEAAWMGKYYAEKVQVPVALHVDHGFSTDFVKACIDAGFTSVMIDASNQSLKENIRITKEIVQYAHPHNVTVEAEIGHVGSGENYESHEQTDSIYTEVEDAVLFAEQTSVDSLAVSIGTAHGNYRGTPILNFDRLRELRSAIPIPLVLHGGSGTGDANLKYCSELGIAKINLFTDLVNSGVESMKLAHTDDLIELTKASADGMKKMLQHYYNVFGRKED</sequence>
<dbReference type="SUPFAM" id="SSF51569">
    <property type="entry name" value="Aldolase"/>
    <property type="match status" value="1"/>
</dbReference>